<evidence type="ECO:0000256" key="5">
    <source>
        <dbReference type="ARBA" id="ARBA00022821"/>
    </source>
</evidence>
<dbReference type="Gene3D" id="1.20.5.4130">
    <property type="match status" value="1"/>
</dbReference>
<sequence>MEKLLFSAVTGALGPVLGKLGALLGEEYKLVEGVRGKIMFLETEVEAMHAFLLKMSWVEEPDEQAKCWMKDVRELSYDIHNSIDDFMLRVDDGESAKPKGFKGFIKRSVDLLTKTRTRRRIGKEVRSLETLVKEAAERRGRYKIDDNVSKASNTTVDPRVCAMYKDLSELVGIAGPTFELVNLLNSGVAGAPPQELKVAPPSRRPSQAGQGCRRIHQAQIAFSEDTAHALGIAAAERQPTAGDISRRRLPRLSTSSPERDDRSKDLAPPSAGRPSLAKKRAASTVEPKAAAPGDLVSREKPETISTHR</sequence>
<dbReference type="PANTHER" id="PTHR19338">
    <property type="entry name" value="TRANSLOCASE OF INNER MITOCHONDRIAL MEMBRANE 13 HOMOLOG"/>
    <property type="match status" value="1"/>
</dbReference>
<dbReference type="Proteomes" id="UP001231189">
    <property type="component" value="Unassembled WGS sequence"/>
</dbReference>
<keyword evidence="5" id="KW-0611">Plant defense</keyword>
<dbReference type="GO" id="GO:0006952">
    <property type="term" value="P:defense response"/>
    <property type="evidence" value="ECO:0007669"/>
    <property type="project" value="UniProtKB-KW"/>
</dbReference>
<keyword evidence="4" id="KW-0547">Nucleotide-binding</keyword>
<feature type="region of interest" description="Disordered" evidence="6">
    <location>
        <begin position="235"/>
        <end position="308"/>
    </location>
</feature>
<organism evidence="8 9">
    <name type="scientific">Lolium multiflorum</name>
    <name type="common">Italian ryegrass</name>
    <name type="synonym">Lolium perenne subsp. multiflorum</name>
    <dbReference type="NCBI Taxonomy" id="4521"/>
    <lineage>
        <taxon>Eukaryota</taxon>
        <taxon>Viridiplantae</taxon>
        <taxon>Streptophyta</taxon>
        <taxon>Embryophyta</taxon>
        <taxon>Tracheophyta</taxon>
        <taxon>Spermatophyta</taxon>
        <taxon>Magnoliopsida</taxon>
        <taxon>Liliopsida</taxon>
        <taxon>Poales</taxon>
        <taxon>Poaceae</taxon>
        <taxon>BOP clade</taxon>
        <taxon>Pooideae</taxon>
        <taxon>Poodae</taxon>
        <taxon>Poeae</taxon>
        <taxon>Poeae Chloroplast Group 2 (Poeae type)</taxon>
        <taxon>Loliodinae</taxon>
        <taxon>Loliinae</taxon>
        <taxon>Lolium</taxon>
    </lineage>
</organism>
<dbReference type="AlphaFoldDB" id="A0AAD8WQ43"/>
<evidence type="ECO:0000313" key="8">
    <source>
        <dbReference type="EMBL" id="KAK1670406.1"/>
    </source>
</evidence>
<comment type="similarity">
    <text evidence="1">Belongs to the disease resistance NB-LRR family.</text>
</comment>
<reference evidence="8" key="1">
    <citation type="submission" date="2023-07" db="EMBL/GenBank/DDBJ databases">
        <title>A chromosome-level genome assembly of Lolium multiflorum.</title>
        <authorList>
            <person name="Chen Y."/>
            <person name="Copetti D."/>
            <person name="Kolliker R."/>
            <person name="Studer B."/>
        </authorList>
    </citation>
    <scope>NUCLEOTIDE SEQUENCE</scope>
    <source>
        <strain evidence="8">02402/16</strain>
        <tissue evidence="8">Leaf</tissue>
    </source>
</reference>
<dbReference type="CDD" id="cd14798">
    <property type="entry name" value="RX-CC_like"/>
    <property type="match status" value="1"/>
</dbReference>
<evidence type="ECO:0000256" key="1">
    <source>
        <dbReference type="ARBA" id="ARBA00008894"/>
    </source>
</evidence>
<protein>
    <recommendedName>
        <fullName evidence="7">Disease resistance N-terminal domain-containing protein</fullName>
    </recommendedName>
</protein>
<dbReference type="InterPro" id="IPR038005">
    <property type="entry name" value="RX-like_CC"/>
</dbReference>
<evidence type="ECO:0000256" key="3">
    <source>
        <dbReference type="ARBA" id="ARBA00022737"/>
    </source>
</evidence>
<name>A0AAD8WQ43_LOLMU</name>
<dbReference type="EMBL" id="JAUUTY010000003">
    <property type="protein sequence ID" value="KAK1670406.1"/>
    <property type="molecule type" value="Genomic_DNA"/>
</dbReference>
<feature type="domain" description="Disease resistance N-terminal" evidence="7">
    <location>
        <begin position="12"/>
        <end position="97"/>
    </location>
</feature>
<dbReference type="Pfam" id="PF18052">
    <property type="entry name" value="Rx_N"/>
    <property type="match status" value="1"/>
</dbReference>
<proteinExistence type="inferred from homology"/>
<accession>A0AAD8WQ43</accession>
<keyword evidence="3" id="KW-0677">Repeat</keyword>
<gene>
    <name evidence="8" type="ORF">QYE76_058565</name>
</gene>
<dbReference type="GO" id="GO:0000166">
    <property type="term" value="F:nucleotide binding"/>
    <property type="evidence" value="ECO:0007669"/>
    <property type="project" value="UniProtKB-KW"/>
</dbReference>
<dbReference type="PANTHER" id="PTHR19338:SF42">
    <property type="entry name" value="RX N-TERMINAL DOMAIN-CONTAINING PROTEIN"/>
    <property type="match status" value="1"/>
</dbReference>
<keyword evidence="9" id="KW-1185">Reference proteome</keyword>
<dbReference type="InterPro" id="IPR041118">
    <property type="entry name" value="Rx_N"/>
</dbReference>
<evidence type="ECO:0000256" key="6">
    <source>
        <dbReference type="SAM" id="MobiDB-lite"/>
    </source>
</evidence>
<evidence type="ECO:0000313" key="9">
    <source>
        <dbReference type="Proteomes" id="UP001231189"/>
    </source>
</evidence>
<keyword evidence="2" id="KW-0433">Leucine-rich repeat</keyword>
<evidence type="ECO:0000259" key="7">
    <source>
        <dbReference type="Pfam" id="PF18052"/>
    </source>
</evidence>
<evidence type="ECO:0000256" key="4">
    <source>
        <dbReference type="ARBA" id="ARBA00022741"/>
    </source>
</evidence>
<feature type="region of interest" description="Disordered" evidence="6">
    <location>
        <begin position="192"/>
        <end position="212"/>
    </location>
</feature>
<evidence type="ECO:0000256" key="2">
    <source>
        <dbReference type="ARBA" id="ARBA00022614"/>
    </source>
</evidence>
<comment type="caution">
    <text evidence="8">The sequence shown here is derived from an EMBL/GenBank/DDBJ whole genome shotgun (WGS) entry which is preliminary data.</text>
</comment>